<dbReference type="AlphaFoldDB" id="A0A834YQD6"/>
<accession>A0A834YQD6</accession>
<comment type="caution">
    <text evidence="2">The sequence shown here is derived from an EMBL/GenBank/DDBJ whole genome shotgun (WGS) entry which is preliminary data.</text>
</comment>
<dbReference type="EMBL" id="JABCRI010000017">
    <property type="protein sequence ID" value="KAF8391275.1"/>
    <property type="molecule type" value="Genomic_DNA"/>
</dbReference>
<evidence type="ECO:0000256" key="1">
    <source>
        <dbReference type="SAM" id="MobiDB-lite"/>
    </source>
</evidence>
<organism evidence="2 3">
    <name type="scientific">Tetracentron sinense</name>
    <name type="common">Spur-leaf</name>
    <dbReference type="NCBI Taxonomy" id="13715"/>
    <lineage>
        <taxon>Eukaryota</taxon>
        <taxon>Viridiplantae</taxon>
        <taxon>Streptophyta</taxon>
        <taxon>Embryophyta</taxon>
        <taxon>Tracheophyta</taxon>
        <taxon>Spermatophyta</taxon>
        <taxon>Magnoliopsida</taxon>
        <taxon>Trochodendrales</taxon>
        <taxon>Trochodendraceae</taxon>
        <taxon>Tetracentron</taxon>
    </lineage>
</organism>
<keyword evidence="3" id="KW-1185">Reference proteome</keyword>
<protein>
    <submittedName>
        <fullName evidence="2">Uncharacterized protein</fullName>
    </submittedName>
</protein>
<proteinExistence type="predicted"/>
<dbReference type="OrthoDB" id="1578197at2759"/>
<reference evidence="2 3" key="1">
    <citation type="submission" date="2020-04" db="EMBL/GenBank/DDBJ databases">
        <title>Plant Genome Project.</title>
        <authorList>
            <person name="Zhang R.-G."/>
        </authorList>
    </citation>
    <scope>NUCLEOTIDE SEQUENCE [LARGE SCALE GENOMIC DNA]</scope>
    <source>
        <strain evidence="2">YNK0</strain>
        <tissue evidence="2">Leaf</tissue>
    </source>
</reference>
<sequence>MTSEFSSIFVVHILSISYTVDNGSSELERRMASLRFWVCLILVFLSISGFESRPLVQFSQRRNPTTQSLRMLVEGAKVVFKVREEVDGSQDKLMRVSPGGPDPLHH</sequence>
<gene>
    <name evidence="2" type="ORF">HHK36_023577</name>
</gene>
<evidence type="ECO:0000313" key="3">
    <source>
        <dbReference type="Proteomes" id="UP000655225"/>
    </source>
</evidence>
<name>A0A834YQD6_TETSI</name>
<dbReference type="Proteomes" id="UP000655225">
    <property type="component" value="Unassembled WGS sequence"/>
</dbReference>
<feature type="region of interest" description="Disordered" evidence="1">
    <location>
        <begin position="87"/>
        <end position="106"/>
    </location>
</feature>
<evidence type="ECO:0000313" key="2">
    <source>
        <dbReference type="EMBL" id="KAF8391275.1"/>
    </source>
</evidence>
<dbReference type="OMA" id="KFWLCLF"/>